<feature type="region of interest" description="Disordered" evidence="2">
    <location>
        <begin position="1"/>
        <end position="31"/>
    </location>
</feature>
<dbReference type="SUPFAM" id="SSF52047">
    <property type="entry name" value="RNI-like"/>
    <property type="match status" value="1"/>
</dbReference>
<dbReference type="InterPro" id="IPR032675">
    <property type="entry name" value="LRR_dom_sf"/>
</dbReference>
<feature type="region of interest" description="Disordered" evidence="2">
    <location>
        <begin position="372"/>
        <end position="395"/>
    </location>
</feature>
<evidence type="ECO:0000256" key="1">
    <source>
        <dbReference type="ARBA" id="ARBA00004430"/>
    </source>
</evidence>
<dbReference type="Proteomes" id="UP000236333">
    <property type="component" value="Unassembled WGS sequence"/>
</dbReference>
<dbReference type="Gene3D" id="3.80.10.10">
    <property type="entry name" value="Ribonuclease Inhibitor"/>
    <property type="match status" value="1"/>
</dbReference>
<dbReference type="AlphaFoldDB" id="A0A2J7ZX96"/>
<proteinExistence type="predicted"/>
<name>A0A2J7ZX96_9CHLO</name>
<keyword evidence="4" id="KW-1185">Reference proteome</keyword>
<protein>
    <recommendedName>
        <fullName evidence="5">F-box domain-containing protein</fullName>
    </recommendedName>
</protein>
<comment type="caution">
    <text evidence="3">The sequence shown here is derived from an EMBL/GenBank/DDBJ whole genome shotgun (WGS) entry which is preliminary data.</text>
</comment>
<dbReference type="EMBL" id="PGGS01000351">
    <property type="protein sequence ID" value="PNH04894.1"/>
    <property type="molecule type" value="Genomic_DNA"/>
</dbReference>
<evidence type="ECO:0000256" key="2">
    <source>
        <dbReference type="SAM" id="MobiDB-lite"/>
    </source>
</evidence>
<feature type="region of interest" description="Disordered" evidence="2">
    <location>
        <begin position="58"/>
        <end position="77"/>
    </location>
</feature>
<comment type="subcellular location">
    <subcellularLocation>
        <location evidence="1">Cytoplasm</location>
        <location evidence="1">Cytoskeleton</location>
        <location evidence="1">Cilium axoneme</location>
    </subcellularLocation>
</comment>
<evidence type="ECO:0008006" key="5">
    <source>
        <dbReference type="Google" id="ProtNLM"/>
    </source>
</evidence>
<reference evidence="3 4" key="1">
    <citation type="journal article" date="2017" name="Mol. Biol. Evol.">
        <title>The 4-celled Tetrabaena socialis nuclear genome reveals the essential components for genetic control of cell number at the origin of multicellularity in the volvocine lineage.</title>
        <authorList>
            <person name="Featherston J."/>
            <person name="Arakaki Y."/>
            <person name="Hanschen E.R."/>
            <person name="Ferris P.J."/>
            <person name="Michod R.E."/>
            <person name="Olson B.J.S.C."/>
            <person name="Nozaki H."/>
            <person name="Durand P.M."/>
        </authorList>
    </citation>
    <scope>NUCLEOTIDE SEQUENCE [LARGE SCALE GENOMIC DNA]</scope>
    <source>
        <strain evidence="3 4">NIES-571</strain>
    </source>
</reference>
<accession>A0A2J7ZX96</accession>
<gene>
    <name evidence="3" type="ORF">TSOC_008859</name>
</gene>
<sequence>MMDTPVKPSRSSARRMAPTRPSIMSEGDTTSAPARAWLTAWQRQSSNSKDRQLGLHRAPEMDDAPGQPTVPGEGQEPGSSLARVIPLLLGLPYVERASLRGCCREVRVAVDCARAKLCIGRVDRLPAGAAASVRGMLARGCRPSALAIVMPGRGTRVQRAEFGRSILVELAAVSPPSITDVEFDGIPLTAQVVLAIAAAAPRLCTLILGGYNLSLHNLPCSEPCGSTPTHGGVQLYLGRMTVRPSASQPSAASVSLASVLQQCSRLESLSFRTSHGAVEDPAILPALAQLPALRSLQLHAFFYSIWHQTAVLGLSRLTHLSTFAEPYEMVPVVANLRGLVELDLVYAELAPSHLEQLRALTALTSLRTGGIQAHEPEPADDGEAPGPVPGLPDPATLRLPTQLRSLELLFCTDVCVLAALQLPASLTRLEVPGLYSHATDEEGMLQPAAAEAVLAACRQLSGRYEGASLTKYLSLDLGRAKPPASWQGVYGPLFAALQPVGLEELVLSCAPLTVRDVDALARHLSTLEVLRLRCGLELASLPFLRRLDSLRDVVVHLHGVEEELELLGGWESKEALEAALLVLCVDAPSLESITLDLKEMGEQEGVRAATEEANEWLAERLPHLCSRGPHVIVRGRHNAIRDISYARSNDAEEG</sequence>
<organism evidence="3 4">
    <name type="scientific">Tetrabaena socialis</name>
    <dbReference type="NCBI Taxonomy" id="47790"/>
    <lineage>
        <taxon>Eukaryota</taxon>
        <taxon>Viridiplantae</taxon>
        <taxon>Chlorophyta</taxon>
        <taxon>core chlorophytes</taxon>
        <taxon>Chlorophyceae</taxon>
        <taxon>CS clade</taxon>
        <taxon>Chlamydomonadales</taxon>
        <taxon>Tetrabaenaceae</taxon>
        <taxon>Tetrabaena</taxon>
    </lineage>
</organism>
<dbReference type="GO" id="GO:0005930">
    <property type="term" value="C:axoneme"/>
    <property type="evidence" value="ECO:0007669"/>
    <property type="project" value="UniProtKB-SubCell"/>
</dbReference>
<evidence type="ECO:0000313" key="3">
    <source>
        <dbReference type="EMBL" id="PNH04894.1"/>
    </source>
</evidence>
<evidence type="ECO:0000313" key="4">
    <source>
        <dbReference type="Proteomes" id="UP000236333"/>
    </source>
</evidence>